<keyword evidence="4 5" id="KW-0472">Membrane</keyword>
<dbReference type="PANTHER" id="PTHR37422">
    <property type="entry name" value="TEICHURONIC ACID BIOSYNTHESIS PROTEIN TUAE"/>
    <property type="match status" value="1"/>
</dbReference>
<feature type="transmembrane region" description="Helical" evidence="5">
    <location>
        <begin position="368"/>
        <end position="391"/>
    </location>
</feature>
<feature type="domain" description="O-antigen ligase-related" evidence="6">
    <location>
        <begin position="174"/>
        <end position="342"/>
    </location>
</feature>
<accession>A0A1A6DUG0</accession>
<feature type="transmembrane region" description="Helical" evidence="5">
    <location>
        <begin position="397"/>
        <end position="415"/>
    </location>
</feature>
<dbReference type="Pfam" id="PF04932">
    <property type="entry name" value="Wzy_C"/>
    <property type="match status" value="1"/>
</dbReference>
<evidence type="ECO:0000256" key="2">
    <source>
        <dbReference type="ARBA" id="ARBA00022692"/>
    </source>
</evidence>
<comment type="caution">
    <text evidence="7">The sequence shown here is derived from an EMBL/GenBank/DDBJ whole genome shotgun (WGS) entry which is preliminary data.</text>
</comment>
<evidence type="ECO:0000256" key="1">
    <source>
        <dbReference type="ARBA" id="ARBA00004141"/>
    </source>
</evidence>
<feature type="transmembrane region" description="Helical" evidence="5">
    <location>
        <begin position="54"/>
        <end position="70"/>
    </location>
</feature>
<evidence type="ECO:0000313" key="7">
    <source>
        <dbReference type="EMBL" id="OBS30430.1"/>
    </source>
</evidence>
<proteinExistence type="predicted"/>
<evidence type="ECO:0000256" key="3">
    <source>
        <dbReference type="ARBA" id="ARBA00022989"/>
    </source>
</evidence>
<dbReference type="InterPro" id="IPR007016">
    <property type="entry name" value="O-antigen_ligase-rel_domated"/>
</dbReference>
<feature type="transmembrane region" description="Helical" evidence="5">
    <location>
        <begin position="141"/>
        <end position="159"/>
    </location>
</feature>
<feature type="transmembrane region" description="Helical" evidence="5">
    <location>
        <begin position="227"/>
        <end position="245"/>
    </location>
</feature>
<sequence length="420" mass="45802">MSRLVAAGAFLLPALSLAVPSGYSWGALCLVVAGLLAAAPLLHRPGAWATPWRWLLGSIAVMGLVWLLRLDVEWHALRAGDFDRFAKYLLALMAAPALMRTAPPLTWTLRGCWVGAWLAAAVAGWQVHALGLERAHGDTNAIQFGNVAVLLALWSALAALRARTRWERWAAIGAVLAGSYASLLSGARGGWWVLAALLAVLALAAWRGYLPSSRVRTPPSSPSRRRIGTVATVTALTVGGLIWAVSDSSLDQRLEALQRDLQLYRQGDAETSVGHRLAHWRLAWQMGLERPGLGWSEAGYEQRKREWVEAGQAPAVVLRFGHAHHEWLDLWAKAGLVGVLALALFYGVPAAIHGRHLRPRYPDDDRSWAAWAGLMLVLGYLGFGMTQVMFAHNSGNLVYLFMHLVWASMVLRPAAAKGDR</sequence>
<dbReference type="OrthoDB" id="8576060at2"/>
<feature type="transmembrane region" description="Helical" evidence="5">
    <location>
        <begin position="189"/>
        <end position="206"/>
    </location>
</feature>
<dbReference type="STRING" id="1101373.A9O67_05210"/>
<dbReference type="Proteomes" id="UP000091969">
    <property type="component" value="Unassembled WGS sequence"/>
</dbReference>
<evidence type="ECO:0000313" key="8">
    <source>
        <dbReference type="Proteomes" id="UP000091969"/>
    </source>
</evidence>
<protein>
    <recommendedName>
        <fullName evidence="6">O-antigen ligase-related domain-containing protein</fullName>
    </recommendedName>
</protein>
<evidence type="ECO:0000259" key="6">
    <source>
        <dbReference type="Pfam" id="PF04932"/>
    </source>
</evidence>
<organism evidence="7 8">
    <name type="scientific">Tepidimonas fonticaldi</name>
    <dbReference type="NCBI Taxonomy" id="1101373"/>
    <lineage>
        <taxon>Bacteria</taxon>
        <taxon>Pseudomonadati</taxon>
        <taxon>Pseudomonadota</taxon>
        <taxon>Betaproteobacteria</taxon>
        <taxon>Burkholderiales</taxon>
        <taxon>Tepidimonas</taxon>
    </lineage>
</organism>
<name>A0A1A6DUG0_9BURK</name>
<gene>
    <name evidence="7" type="ORF">A9O67_05210</name>
</gene>
<comment type="subcellular location">
    <subcellularLocation>
        <location evidence="1">Membrane</location>
        <topology evidence="1">Multi-pass membrane protein</topology>
    </subcellularLocation>
</comment>
<keyword evidence="3 5" id="KW-1133">Transmembrane helix</keyword>
<dbReference type="InterPro" id="IPR051533">
    <property type="entry name" value="WaaL-like"/>
</dbReference>
<dbReference type="GO" id="GO:0016020">
    <property type="term" value="C:membrane"/>
    <property type="evidence" value="ECO:0007669"/>
    <property type="project" value="UniProtKB-SubCell"/>
</dbReference>
<keyword evidence="8" id="KW-1185">Reference proteome</keyword>
<evidence type="ECO:0000256" key="5">
    <source>
        <dbReference type="SAM" id="Phobius"/>
    </source>
</evidence>
<evidence type="ECO:0000256" key="4">
    <source>
        <dbReference type="ARBA" id="ARBA00023136"/>
    </source>
</evidence>
<keyword evidence="2 5" id="KW-0812">Transmembrane</keyword>
<dbReference type="AlphaFoldDB" id="A0A1A6DUG0"/>
<feature type="transmembrane region" description="Helical" evidence="5">
    <location>
        <begin position="111"/>
        <end position="129"/>
    </location>
</feature>
<dbReference type="RefSeq" id="WP_068608865.1">
    <property type="nucleotide sequence ID" value="NZ_LZDH01000056.1"/>
</dbReference>
<dbReference type="EMBL" id="LZDH01000056">
    <property type="protein sequence ID" value="OBS30430.1"/>
    <property type="molecule type" value="Genomic_DNA"/>
</dbReference>
<feature type="transmembrane region" description="Helical" evidence="5">
    <location>
        <begin position="330"/>
        <end position="348"/>
    </location>
</feature>
<dbReference type="PANTHER" id="PTHR37422:SF23">
    <property type="entry name" value="TEICHURONIC ACID BIOSYNTHESIS PROTEIN TUAE"/>
    <property type="match status" value="1"/>
</dbReference>
<reference evidence="7 8" key="1">
    <citation type="submission" date="2016-06" db="EMBL/GenBank/DDBJ databases">
        <title>Genome sequence of Tepidimonas fonticaldi PL17.</title>
        <authorList>
            <person name="Pinnaka A.K."/>
        </authorList>
    </citation>
    <scope>NUCLEOTIDE SEQUENCE [LARGE SCALE GENOMIC DNA]</scope>
    <source>
        <strain evidence="7 8">PL17</strain>
    </source>
</reference>